<organism evidence="5 6">
    <name type="scientific">Paramaledivibacter caminithermalis (strain DSM 15212 / CIP 107654 / DViRD3)</name>
    <name type="common">Clostridium caminithermale</name>
    <dbReference type="NCBI Taxonomy" id="1121301"/>
    <lineage>
        <taxon>Bacteria</taxon>
        <taxon>Bacillati</taxon>
        <taxon>Bacillota</taxon>
        <taxon>Clostridia</taxon>
        <taxon>Peptostreptococcales</taxon>
        <taxon>Caminicellaceae</taxon>
        <taxon>Paramaledivibacter</taxon>
    </lineage>
</organism>
<dbReference type="FunFam" id="3.40.1280.10:FF:000008">
    <property type="entry name" value="Group 3 RNA methyltransferase TrmH"/>
    <property type="match status" value="1"/>
</dbReference>
<dbReference type="EMBL" id="FRAG01000059">
    <property type="protein sequence ID" value="SHK42389.1"/>
    <property type="molecule type" value="Genomic_DNA"/>
</dbReference>
<dbReference type="GO" id="GO:0032259">
    <property type="term" value="P:methylation"/>
    <property type="evidence" value="ECO:0007669"/>
    <property type="project" value="UniProtKB-KW"/>
</dbReference>
<keyword evidence="3 5" id="KW-0808">Transferase</keyword>
<dbReference type="Pfam" id="PF08032">
    <property type="entry name" value="SpoU_sub_bind"/>
    <property type="match status" value="1"/>
</dbReference>
<evidence type="ECO:0000256" key="2">
    <source>
        <dbReference type="ARBA" id="ARBA00022603"/>
    </source>
</evidence>
<feature type="domain" description="RNA 2-O ribose methyltransferase substrate binding" evidence="4">
    <location>
        <begin position="5"/>
        <end position="80"/>
    </location>
</feature>
<gene>
    <name evidence="5" type="ORF">SAMN02745912_03264</name>
</gene>
<dbReference type="Gene3D" id="3.40.1280.10">
    <property type="match status" value="1"/>
</dbReference>
<evidence type="ECO:0000256" key="1">
    <source>
        <dbReference type="ARBA" id="ARBA00007228"/>
    </source>
</evidence>
<dbReference type="AlphaFoldDB" id="A0A1M6SCM3"/>
<dbReference type="GO" id="GO:0003723">
    <property type="term" value="F:RNA binding"/>
    <property type="evidence" value="ECO:0007669"/>
    <property type="project" value="InterPro"/>
</dbReference>
<evidence type="ECO:0000256" key="3">
    <source>
        <dbReference type="ARBA" id="ARBA00022679"/>
    </source>
</evidence>
<dbReference type="GO" id="GO:0005829">
    <property type="term" value="C:cytosol"/>
    <property type="evidence" value="ECO:0007669"/>
    <property type="project" value="TreeGrafter"/>
</dbReference>
<dbReference type="OrthoDB" id="9794400at2"/>
<dbReference type="NCBIfam" id="TIGR00186">
    <property type="entry name" value="rRNA_methyl_3"/>
    <property type="match status" value="1"/>
</dbReference>
<dbReference type="InterPro" id="IPR013123">
    <property type="entry name" value="SpoU_subst-bd"/>
</dbReference>
<evidence type="ECO:0000313" key="5">
    <source>
        <dbReference type="EMBL" id="SHK42389.1"/>
    </source>
</evidence>
<name>A0A1M6SCM3_PARC5</name>
<keyword evidence="2 5" id="KW-0489">Methyltransferase</keyword>
<keyword evidence="6" id="KW-1185">Reference proteome</keyword>
<evidence type="ECO:0000313" key="6">
    <source>
        <dbReference type="Proteomes" id="UP000184465"/>
    </source>
</evidence>
<protein>
    <submittedName>
        <fullName evidence="5">23S rRNA (Guanosine2251-2'-O)-methyltransferase</fullName>
    </submittedName>
</protein>
<dbReference type="GO" id="GO:0006396">
    <property type="term" value="P:RNA processing"/>
    <property type="evidence" value="ECO:0007669"/>
    <property type="project" value="InterPro"/>
</dbReference>
<dbReference type="Proteomes" id="UP000184465">
    <property type="component" value="Unassembled WGS sequence"/>
</dbReference>
<dbReference type="RefSeq" id="WP_073152491.1">
    <property type="nucleotide sequence ID" value="NZ_FRAG01000059.1"/>
</dbReference>
<dbReference type="CDD" id="cd18103">
    <property type="entry name" value="SpoU-like_RlmB"/>
    <property type="match status" value="1"/>
</dbReference>
<dbReference type="PANTHER" id="PTHR46429:SF1">
    <property type="entry name" value="23S RRNA (GUANOSINE-2'-O-)-METHYLTRANSFERASE RLMB"/>
    <property type="match status" value="1"/>
</dbReference>
<dbReference type="InterPro" id="IPR029026">
    <property type="entry name" value="tRNA_m1G_MTases_N"/>
</dbReference>
<dbReference type="InterPro" id="IPR029064">
    <property type="entry name" value="Ribosomal_eL30-like_sf"/>
</dbReference>
<dbReference type="InterPro" id="IPR029028">
    <property type="entry name" value="Alpha/beta_knot_MTases"/>
</dbReference>
<sequence>MDKNIIEGRNPVIEALKAEREIDKILVSKGNLEGSIKKITAMAKEKKIPVQYVDKNKLNQISMLGSHQGVIAYVAAYNYYEVEDILELASNKSEDLFLIILDEITDPHNLGSIIRTVNASGAHGIIIPKRRSVGLTATVAKTSAGAIEYVPVAKVTNLSRTIDYLKEKGVWVIGADMKGDKVHYDSDLTGNIALVIGSEGKGISRLVKEKCDFLVKLPMKGQVSSLNASVAASILMYEALRQRQYR</sequence>
<dbReference type="SUPFAM" id="SSF55315">
    <property type="entry name" value="L30e-like"/>
    <property type="match status" value="1"/>
</dbReference>
<evidence type="ECO:0000259" key="4">
    <source>
        <dbReference type="SMART" id="SM00967"/>
    </source>
</evidence>
<reference evidence="6" key="1">
    <citation type="submission" date="2016-11" db="EMBL/GenBank/DDBJ databases">
        <authorList>
            <person name="Varghese N."/>
            <person name="Submissions S."/>
        </authorList>
    </citation>
    <scope>NUCLEOTIDE SEQUENCE [LARGE SCALE GENOMIC DNA]</scope>
    <source>
        <strain evidence="6">DSM 15212 / CIP 107654 / DViRD3</strain>
    </source>
</reference>
<accession>A0A1M6SCM3</accession>
<dbReference type="InterPro" id="IPR001537">
    <property type="entry name" value="SpoU_MeTrfase"/>
</dbReference>
<dbReference type="PANTHER" id="PTHR46429">
    <property type="entry name" value="23S RRNA (GUANOSINE-2'-O-)-METHYLTRANSFERASE RLMB"/>
    <property type="match status" value="1"/>
</dbReference>
<dbReference type="Gene3D" id="3.30.1330.30">
    <property type="match status" value="1"/>
</dbReference>
<dbReference type="SMART" id="SM00967">
    <property type="entry name" value="SpoU_sub_bind"/>
    <property type="match status" value="1"/>
</dbReference>
<dbReference type="InterPro" id="IPR004441">
    <property type="entry name" value="rRNA_MeTrfase_TrmH"/>
</dbReference>
<dbReference type="STRING" id="1121301.SAMN02745912_03264"/>
<comment type="similarity">
    <text evidence="1">Belongs to the class IV-like SAM-binding methyltransferase superfamily. RNA methyltransferase TrmH family.</text>
</comment>
<proteinExistence type="inferred from homology"/>
<dbReference type="Pfam" id="PF00588">
    <property type="entry name" value="SpoU_methylase"/>
    <property type="match status" value="1"/>
</dbReference>
<dbReference type="SUPFAM" id="SSF75217">
    <property type="entry name" value="alpha/beta knot"/>
    <property type="match status" value="1"/>
</dbReference>
<dbReference type="GO" id="GO:0008173">
    <property type="term" value="F:RNA methyltransferase activity"/>
    <property type="evidence" value="ECO:0007669"/>
    <property type="project" value="InterPro"/>
</dbReference>